<dbReference type="InterPro" id="IPR043502">
    <property type="entry name" value="DNA/RNA_pol_sf"/>
</dbReference>
<dbReference type="InterPro" id="IPR012337">
    <property type="entry name" value="RNaseH-like_sf"/>
</dbReference>
<dbReference type="SUPFAM" id="SSF53098">
    <property type="entry name" value="Ribonuclease H-like"/>
    <property type="match status" value="1"/>
</dbReference>
<dbReference type="Proteomes" id="UP001151760">
    <property type="component" value="Unassembled WGS sequence"/>
</dbReference>
<keyword evidence="2" id="KW-0548">Nucleotidyltransferase</keyword>
<dbReference type="Gene3D" id="3.10.10.10">
    <property type="entry name" value="HIV Type 1 Reverse Transcriptase, subunit A, domain 1"/>
    <property type="match status" value="1"/>
</dbReference>
<proteinExistence type="predicted"/>
<keyword evidence="3" id="KW-1185">Reference proteome</keyword>
<evidence type="ECO:0000256" key="1">
    <source>
        <dbReference type="SAM" id="MobiDB-lite"/>
    </source>
</evidence>
<feature type="compositionally biased region" description="Basic and acidic residues" evidence="1">
    <location>
        <begin position="114"/>
        <end position="125"/>
    </location>
</feature>
<dbReference type="PANTHER" id="PTHR45835:SF101">
    <property type="entry name" value="NUCLEOTIDYLTRANSFERASE, RIBONUCLEASE H"/>
    <property type="match status" value="1"/>
</dbReference>
<dbReference type="GO" id="GO:0003964">
    <property type="term" value="F:RNA-directed DNA polymerase activity"/>
    <property type="evidence" value="ECO:0007669"/>
    <property type="project" value="UniProtKB-KW"/>
</dbReference>
<dbReference type="EMBL" id="BQNB010010695">
    <property type="protein sequence ID" value="GJS80765.1"/>
    <property type="molecule type" value="Genomic_DNA"/>
</dbReference>
<keyword evidence="2" id="KW-0695">RNA-directed DNA polymerase</keyword>
<accession>A0ABQ4YTC5</accession>
<feature type="region of interest" description="Disordered" evidence="1">
    <location>
        <begin position="113"/>
        <end position="137"/>
    </location>
</feature>
<keyword evidence="2" id="KW-0808">Transferase</keyword>
<reference evidence="2" key="2">
    <citation type="submission" date="2022-01" db="EMBL/GenBank/DDBJ databases">
        <authorList>
            <person name="Yamashiro T."/>
            <person name="Shiraishi A."/>
            <person name="Satake H."/>
            <person name="Nakayama K."/>
        </authorList>
    </citation>
    <scope>NUCLEOTIDE SEQUENCE</scope>
</reference>
<name>A0ABQ4YTC5_9ASTR</name>
<dbReference type="SUPFAM" id="SSF56672">
    <property type="entry name" value="DNA/RNA polymerases"/>
    <property type="match status" value="1"/>
</dbReference>
<dbReference type="InterPro" id="IPR036397">
    <property type="entry name" value="RNaseH_sf"/>
</dbReference>
<comment type="caution">
    <text evidence="2">The sequence shown here is derived from an EMBL/GenBank/DDBJ whole genome shotgun (WGS) entry which is preliminary data.</text>
</comment>
<gene>
    <name evidence="2" type="ORF">Tco_0730646</name>
</gene>
<sequence>MLRACVLNFRGSWDVHLPLVEFSYNNSYHSSMRYALFEAFYADKRRKPLEFSVGDYVLLKVSPWKGVVRFGKKGKLAPSLRRDDCNKSQGYREVLVVLPRLKLRSVILGGRGRRPMEGNDERVEDLNGQGNDQGLGANRGVEGVNRNVEGANGGAPDFSTIITQQLQNLLPAMLAQVSNQGNVGNQNGNVVNENVHENMGMFNPSLRLQKLNLSCGIPPLVGAGHAAYTEVRIPLPDGKVLRVVGERPEEKAILLMSAKASDKKQEEIDVVRDFLEVFPDDLSGLPPIREIKFRIELIPGATPVAKSPYRLSPSKMKELSRQLKELQDKYFIRPSSSPWGAPSSIKDRILAAQKEAVDEFCRIAKRLRLSIKGHLACLQQPEIPVWKWEGIAMDFVTKLPRTSSGQTDGQSERTIQTLEDMLRAYILDFKGSWDVHLLLVKFSYNIKVENGPVDEKKLSLVQETTEKISQIKDRLKAVRDHQKSYADKRRKPLELVKVMSFTQECRLGKVLVPLGRREKFVKPVEILEREFKKLKHSRIAIVKVQWNLKRGPEFTWEREDQMKLKYPHLLSDVSS</sequence>
<evidence type="ECO:0000313" key="2">
    <source>
        <dbReference type="EMBL" id="GJS80765.1"/>
    </source>
</evidence>
<protein>
    <submittedName>
        <fullName evidence="2">Reverse transcriptase domain-containing protein</fullName>
    </submittedName>
</protein>
<evidence type="ECO:0000313" key="3">
    <source>
        <dbReference type="Proteomes" id="UP001151760"/>
    </source>
</evidence>
<reference evidence="2" key="1">
    <citation type="journal article" date="2022" name="Int. J. Mol. Sci.">
        <title>Draft Genome of Tanacetum Coccineum: Genomic Comparison of Closely Related Tanacetum-Family Plants.</title>
        <authorList>
            <person name="Yamashiro T."/>
            <person name="Shiraishi A."/>
            <person name="Nakayama K."/>
            <person name="Satake H."/>
        </authorList>
    </citation>
    <scope>NUCLEOTIDE SEQUENCE</scope>
</reference>
<dbReference type="Gene3D" id="3.30.420.10">
    <property type="entry name" value="Ribonuclease H-like superfamily/Ribonuclease H"/>
    <property type="match status" value="1"/>
</dbReference>
<organism evidence="2 3">
    <name type="scientific">Tanacetum coccineum</name>
    <dbReference type="NCBI Taxonomy" id="301880"/>
    <lineage>
        <taxon>Eukaryota</taxon>
        <taxon>Viridiplantae</taxon>
        <taxon>Streptophyta</taxon>
        <taxon>Embryophyta</taxon>
        <taxon>Tracheophyta</taxon>
        <taxon>Spermatophyta</taxon>
        <taxon>Magnoliopsida</taxon>
        <taxon>eudicotyledons</taxon>
        <taxon>Gunneridae</taxon>
        <taxon>Pentapetalae</taxon>
        <taxon>asterids</taxon>
        <taxon>campanulids</taxon>
        <taxon>Asterales</taxon>
        <taxon>Asteraceae</taxon>
        <taxon>Asteroideae</taxon>
        <taxon>Anthemideae</taxon>
        <taxon>Anthemidinae</taxon>
        <taxon>Tanacetum</taxon>
    </lineage>
</organism>
<dbReference type="PANTHER" id="PTHR45835">
    <property type="entry name" value="YALI0A06105P"/>
    <property type="match status" value="1"/>
</dbReference>